<dbReference type="GO" id="GO:0005635">
    <property type="term" value="C:nuclear envelope"/>
    <property type="evidence" value="ECO:0007669"/>
    <property type="project" value="UniProtKB-ARBA"/>
</dbReference>
<feature type="coiled-coil region" evidence="5">
    <location>
        <begin position="113"/>
        <end position="140"/>
    </location>
</feature>
<dbReference type="Proteomes" id="UP000631114">
    <property type="component" value="Unassembled WGS sequence"/>
</dbReference>
<evidence type="ECO:0000256" key="3">
    <source>
        <dbReference type="ARBA" id="ARBA00022989"/>
    </source>
</evidence>
<accession>A0A835GVY7</accession>
<evidence type="ECO:0000256" key="4">
    <source>
        <dbReference type="ARBA" id="ARBA00023136"/>
    </source>
</evidence>
<evidence type="ECO:0000259" key="7">
    <source>
        <dbReference type="PROSITE" id="PS51469"/>
    </source>
</evidence>
<feature type="transmembrane region" description="Helical" evidence="6">
    <location>
        <begin position="68"/>
        <end position="89"/>
    </location>
</feature>
<evidence type="ECO:0000313" key="8">
    <source>
        <dbReference type="EMBL" id="KAF9586857.1"/>
    </source>
</evidence>
<organism evidence="8 9">
    <name type="scientific">Coptis chinensis</name>
    <dbReference type="NCBI Taxonomy" id="261450"/>
    <lineage>
        <taxon>Eukaryota</taxon>
        <taxon>Viridiplantae</taxon>
        <taxon>Streptophyta</taxon>
        <taxon>Embryophyta</taxon>
        <taxon>Tracheophyta</taxon>
        <taxon>Spermatophyta</taxon>
        <taxon>Magnoliopsida</taxon>
        <taxon>Ranunculales</taxon>
        <taxon>Ranunculaceae</taxon>
        <taxon>Coptidoideae</taxon>
        <taxon>Coptis</taxon>
    </lineage>
</organism>
<dbReference type="InterPro" id="IPR045119">
    <property type="entry name" value="SUN1-5"/>
</dbReference>
<dbReference type="PANTHER" id="PTHR12911">
    <property type="entry name" value="SAD1/UNC-84-LIKE PROTEIN-RELATED"/>
    <property type="match status" value="1"/>
</dbReference>
<dbReference type="GO" id="GO:0043495">
    <property type="term" value="F:protein-membrane adaptor activity"/>
    <property type="evidence" value="ECO:0007669"/>
    <property type="project" value="TreeGrafter"/>
</dbReference>
<gene>
    <name evidence="8" type="ORF">IFM89_039924</name>
</gene>
<keyword evidence="4 6" id="KW-0472">Membrane</keyword>
<dbReference type="PANTHER" id="PTHR12911:SF8">
    <property type="entry name" value="KLAROID PROTEIN-RELATED"/>
    <property type="match status" value="1"/>
</dbReference>
<evidence type="ECO:0000256" key="1">
    <source>
        <dbReference type="ARBA" id="ARBA00004370"/>
    </source>
</evidence>
<sequence length="365" mass="41409">MTTNKTTSSTCDRCKLIEAKTAADERRRKQYQADSEDFNENRGLHALLHRFIFNAHDRKPRWRHYTLVSLKFLLVLAVLGFICFTFVYYCEQYKLLSSEIPDICQVSSDECFIKNLQKSMKLTQDNVGSLEIELEQIRKRCLFLESLLEKFLTTDGNYNVWHSNTGFMNDSGMTHDEIQASSLEVIGEVIGGMMEKFQGGDYASVSSGGMVVAHSERWFSDRDTIQKGILFTDPRKILETSSGDPNECFCMKGSGGFVDIRVGTPVIPESITLEHFVIKVASVRSTAPKTFRVSAWHQEHDVDLSALEEKYLLAEFLYDLERRNAQTFVPSLVDRIRLNVDSNHGVSGTCICRVKVHGDQPDSVA</sequence>
<dbReference type="PROSITE" id="PS51469">
    <property type="entry name" value="SUN"/>
    <property type="match status" value="1"/>
</dbReference>
<name>A0A835GVY7_9MAGN</name>
<protein>
    <recommendedName>
        <fullName evidence="7">SUN domain-containing protein</fullName>
    </recommendedName>
</protein>
<evidence type="ECO:0000256" key="2">
    <source>
        <dbReference type="ARBA" id="ARBA00022692"/>
    </source>
</evidence>
<dbReference type="GO" id="GO:0016020">
    <property type="term" value="C:membrane"/>
    <property type="evidence" value="ECO:0007669"/>
    <property type="project" value="UniProtKB-SubCell"/>
</dbReference>
<evidence type="ECO:0000256" key="6">
    <source>
        <dbReference type="SAM" id="Phobius"/>
    </source>
</evidence>
<keyword evidence="5" id="KW-0175">Coiled coil</keyword>
<feature type="domain" description="SUN" evidence="7">
    <location>
        <begin position="199"/>
        <end position="361"/>
    </location>
</feature>
<keyword evidence="2 6" id="KW-0812">Transmembrane</keyword>
<dbReference type="OrthoDB" id="342281at2759"/>
<dbReference type="Pfam" id="PF07738">
    <property type="entry name" value="Sad1_UNC"/>
    <property type="match status" value="1"/>
</dbReference>
<proteinExistence type="predicted"/>
<evidence type="ECO:0000256" key="5">
    <source>
        <dbReference type="SAM" id="Coils"/>
    </source>
</evidence>
<comment type="subcellular location">
    <subcellularLocation>
        <location evidence="1">Membrane</location>
    </subcellularLocation>
</comment>
<dbReference type="Gene3D" id="2.60.120.260">
    <property type="entry name" value="Galactose-binding domain-like"/>
    <property type="match status" value="1"/>
</dbReference>
<keyword evidence="3 6" id="KW-1133">Transmembrane helix</keyword>
<comment type="caution">
    <text evidence="8">The sequence shown here is derived from an EMBL/GenBank/DDBJ whole genome shotgun (WGS) entry which is preliminary data.</text>
</comment>
<evidence type="ECO:0000313" key="9">
    <source>
        <dbReference type="Proteomes" id="UP000631114"/>
    </source>
</evidence>
<dbReference type="EMBL" id="JADFTS010000079">
    <property type="protein sequence ID" value="KAF9586857.1"/>
    <property type="molecule type" value="Genomic_DNA"/>
</dbReference>
<reference evidence="8 9" key="1">
    <citation type="submission" date="2020-10" db="EMBL/GenBank/DDBJ databases">
        <title>The Coptis chinensis genome and diversification of protoberbering-type alkaloids.</title>
        <authorList>
            <person name="Wang B."/>
            <person name="Shu S."/>
            <person name="Song C."/>
            <person name="Liu Y."/>
        </authorList>
    </citation>
    <scope>NUCLEOTIDE SEQUENCE [LARGE SCALE GENOMIC DNA]</scope>
    <source>
        <strain evidence="8">HL-2020</strain>
        <tissue evidence="8">Leaf</tissue>
    </source>
</reference>
<dbReference type="AlphaFoldDB" id="A0A835GVY7"/>
<keyword evidence="9" id="KW-1185">Reference proteome</keyword>
<dbReference type="InterPro" id="IPR012919">
    <property type="entry name" value="SUN_dom"/>
</dbReference>